<proteinExistence type="predicted"/>
<name>A0A0E9XJ82_ANGAN</name>
<protein>
    <submittedName>
        <fullName evidence="1">Uncharacterized protein</fullName>
    </submittedName>
</protein>
<dbReference type="EMBL" id="GBXM01006687">
    <property type="protein sequence ID" value="JAI01891.1"/>
    <property type="molecule type" value="Transcribed_RNA"/>
</dbReference>
<reference evidence="1" key="1">
    <citation type="submission" date="2014-11" db="EMBL/GenBank/DDBJ databases">
        <authorList>
            <person name="Amaro Gonzalez C."/>
        </authorList>
    </citation>
    <scope>NUCLEOTIDE SEQUENCE</scope>
</reference>
<organism evidence="1">
    <name type="scientific">Anguilla anguilla</name>
    <name type="common">European freshwater eel</name>
    <name type="synonym">Muraena anguilla</name>
    <dbReference type="NCBI Taxonomy" id="7936"/>
    <lineage>
        <taxon>Eukaryota</taxon>
        <taxon>Metazoa</taxon>
        <taxon>Chordata</taxon>
        <taxon>Craniata</taxon>
        <taxon>Vertebrata</taxon>
        <taxon>Euteleostomi</taxon>
        <taxon>Actinopterygii</taxon>
        <taxon>Neopterygii</taxon>
        <taxon>Teleostei</taxon>
        <taxon>Anguilliformes</taxon>
        <taxon>Anguillidae</taxon>
        <taxon>Anguilla</taxon>
    </lineage>
</organism>
<sequence length="66" mass="7310">MAVSDLLGVLAVDFKCISDVFVCRLHIRMEAGKQLGFLLFFFPSSKSGTGFILYQSQLPVLTPLNE</sequence>
<accession>A0A0E9XJ82</accession>
<dbReference type="AlphaFoldDB" id="A0A0E9XJ82"/>
<reference evidence="1" key="2">
    <citation type="journal article" date="2015" name="Fish Shellfish Immunol.">
        <title>Early steps in the European eel (Anguilla anguilla)-Vibrio vulnificus interaction in the gills: Role of the RtxA13 toxin.</title>
        <authorList>
            <person name="Callol A."/>
            <person name="Pajuelo D."/>
            <person name="Ebbesson L."/>
            <person name="Teles M."/>
            <person name="MacKenzie S."/>
            <person name="Amaro C."/>
        </authorList>
    </citation>
    <scope>NUCLEOTIDE SEQUENCE</scope>
</reference>
<evidence type="ECO:0000313" key="1">
    <source>
        <dbReference type="EMBL" id="JAI01891.1"/>
    </source>
</evidence>